<evidence type="ECO:0000256" key="7">
    <source>
        <dbReference type="ARBA" id="ARBA00022807"/>
    </source>
</evidence>
<protein>
    <recommendedName>
        <fullName evidence="9">Probable ubiquitin carboxyl-terminal hydrolase MINDY-4</fullName>
        <ecNumber evidence="3">3.4.19.12</ecNumber>
    </recommendedName>
    <alternativeName>
        <fullName evidence="10">Probable deubiquitinating enzyme MINDY-4</fullName>
    </alternativeName>
</protein>
<keyword evidence="14" id="KW-1185">Reference proteome</keyword>
<reference evidence="13" key="1">
    <citation type="submission" date="2021-01" db="EMBL/GenBank/DDBJ databases">
        <authorList>
            <consortium name="Genoscope - CEA"/>
            <person name="William W."/>
        </authorList>
    </citation>
    <scope>NUCLEOTIDE SEQUENCE</scope>
</reference>
<gene>
    <name evidence="13" type="ORF">PSON_ATCC_30995.1.T0710063</name>
</gene>
<comment type="catalytic activity">
    <reaction evidence="1">
        <text>Thiol-dependent hydrolysis of ester, thioester, amide, peptide and isopeptide bonds formed by the C-terminal Gly of ubiquitin (a 76-residue protein attached to proteins as an intracellular targeting signal).</text>
        <dbReference type="EC" id="3.4.19.12"/>
    </reaction>
</comment>
<keyword evidence="6" id="KW-0378">Hydrolase</keyword>
<comment type="function">
    <text evidence="8">Probable hydrolase that can remove 'Lys-48'-linked conjugated ubiquitin from proteins.</text>
</comment>
<evidence type="ECO:0000313" key="14">
    <source>
        <dbReference type="Proteomes" id="UP000692954"/>
    </source>
</evidence>
<sequence length="611" mass="70569">MHQIVVKALIREYLIKQGFTDTLNTFDKEYKDKTPITKMDVILQLGLSKVVKRNNESIKPLKSLLEILISHLLNKKAQLEALTIATKAEKIEDIPQDIPYDPTIGASRQNKLKKRPQSEYKPKNFDLSKEEEIIIEQKNDKKDEKHSPNKGAFEVPRKLSTRQVKLYDFSEDKLENLLKQEKKENPQLPLAQPPRLINMKKQSEKKESNQQFLKEQQDNNQDESTIDQKVEYQKCNIKQHNVQIQNSNFNYDKNIGFNQGKRKPQQKSIIQPIKKLLFQGTMNGLPKSWSQPFIFKDEPTFFGLHQLEGGPCGVIASVQAYYLKHFLFSQSIYQKLSIKQNCLIAALSDILYKCNKEKLILVIPARDSSMSQAIAIESCDQLEYQIKSLNYLYEVLLEHSSLFFGQNGITLFFYSLILSKGVDEIMQEMDSATNPLIGNHGHCTQEAVNLMLTGKAISNCFDGCKQIDDMKIKGIEERSEIGFLTIFEHFQYLEVGKHLKEPLLPIWVICKEYHYSVIFGCNNDVIQDKPYLKQNLKEFDLVFYDGLNNPDDLIIITLRRLGAQLGKQKKKIQIEGVQFDSSEKVTPLIEYLLKTKYGELELDWNDSMPIL</sequence>
<dbReference type="OrthoDB" id="10263628at2759"/>
<name>A0A8S1P7M0_9CILI</name>
<proteinExistence type="inferred from homology"/>
<evidence type="ECO:0000259" key="12">
    <source>
        <dbReference type="SMART" id="SM01174"/>
    </source>
</evidence>
<evidence type="ECO:0000256" key="6">
    <source>
        <dbReference type="ARBA" id="ARBA00022801"/>
    </source>
</evidence>
<comment type="caution">
    <text evidence="13">The sequence shown here is derived from an EMBL/GenBank/DDBJ whole genome shotgun (WGS) entry which is preliminary data.</text>
</comment>
<dbReference type="InterPro" id="IPR059022">
    <property type="entry name" value="MINDY4_N"/>
</dbReference>
<evidence type="ECO:0000256" key="4">
    <source>
        <dbReference type="ARBA" id="ARBA00022670"/>
    </source>
</evidence>
<feature type="region of interest" description="Disordered" evidence="11">
    <location>
        <begin position="98"/>
        <end position="157"/>
    </location>
</feature>
<dbReference type="InterPro" id="IPR039785">
    <property type="entry name" value="MINY3/4"/>
</dbReference>
<accession>A0A8S1P7M0</accession>
<feature type="compositionally biased region" description="Basic and acidic residues" evidence="11">
    <location>
        <begin position="116"/>
        <end position="147"/>
    </location>
</feature>
<dbReference type="Proteomes" id="UP000692954">
    <property type="component" value="Unassembled WGS sequence"/>
</dbReference>
<dbReference type="PANTHER" id="PTHR12473:SF8">
    <property type="entry name" value="UBIQUITIN CARBOXYL-TERMINAL HYDROLASE MINDY-4-RELATED"/>
    <property type="match status" value="1"/>
</dbReference>
<dbReference type="EMBL" id="CAJJDN010000071">
    <property type="protein sequence ID" value="CAD8098945.1"/>
    <property type="molecule type" value="Genomic_DNA"/>
</dbReference>
<dbReference type="GO" id="GO:0004843">
    <property type="term" value="F:cysteine-type deubiquitinase activity"/>
    <property type="evidence" value="ECO:0007669"/>
    <property type="project" value="UniProtKB-EC"/>
</dbReference>
<evidence type="ECO:0000256" key="2">
    <source>
        <dbReference type="ARBA" id="ARBA00011074"/>
    </source>
</evidence>
<evidence type="ECO:0000256" key="11">
    <source>
        <dbReference type="SAM" id="MobiDB-lite"/>
    </source>
</evidence>
<dbReference type="Pfam" id="PF26038">
    <property type="entry name" value="Dimer_MINDY4_N"/>
    <property type="match status" value="1"/>
</dbReference>
<dbReference type="SMART" id="SM01174">
    <property type="entry name" value="DUF4205"/>
    <property type="match status" value="1"/>
</dbReference>
<feature type="domain" description="Deubiquitinating enzyme MINDY-3/4 conserved" evidence="12">
    <location>
        <begin position="274"/>
        <end position="606"/>
    </location>
</feature>
<dbReference type="GO" id="GO:0071108">
    <property type="term" value="P:protein K48-linked deubiquitination"/>
    <property type="evidence" value="ECO:0007669"/>
    <property type="project" value="InterPro"/>
</dbReference>
<evidence type="ECO:0000256" key="10">
    <source>
        <dbReference type="ARBA" id="ARBA00041360"/>
    </source>
</evidence>
<dbReference type="AlphaFoldDB" id="A0A8S1P7M0"/>
<dbReference type="Pfam" id="PF13898">
    <property type="entry name" value="MINDY-3_4_CD"/>
    <property type="match status" value="1"/>
</dbReference>
<dbReference type="PANTHER" id="PTHR12473">
    <property type="entry name" value="UBIQUITIN CARBOXYL-TERMINAL HYDROLASE MINDY-4-RELATED"/>
    <property type="match status" value="1"/>
</dbReference>
<keyword evidence="7" id="KW-0788">Thiol protease</keyword>
<dbReference type="GO" id="GO:1990380">
    <property type="term" value="F:K48-linked deubiquitinase activity"/>
    <property type="evidence" value="ECO:0007669"/>
    <property type="project" value="InterPro"/>
</dbReference>
<feature type="region of interest" description="Disordered" evidence="11">
    <location>
        <begin position="201"/>
        <end position="225"/>
    </location>
</feature>
<evidence type="ECO:0000256" key="5">
    <source>
        <dbReference type="ARBA" id="ARBA00022786"/>
    </source>
</evidence>
<evidence type="ECO:0000256" key="1">
    <source>
        <dbReference type="ARBA" id="ARBA00000707"/>
    </source>
</evidence>
<evidence type="ECO:0000256" key="3">
    <source>
        <dbReference type="ARBA" id="ARBA00012759"/>
    </source>
</evidence>
<comment type="similarity">
    <text evidence="2">Belongs to the MINDY deubiquitinase family. FAM188 subfamily.</text>
</comment>
<keyword evidence="5" id="KW-0833">Ubl conjugation pathway</keyword>
<organism evidence="13 14">
    <name type="scientific">Paramecium sonneborni</name>
    <dbReference type="NCBI Taxonomy" id="65129"/>
    <lineage>
        <taxon>Eukaryota</taxon>
        <taxon>Sar</taxon>
        <taxon>Alveolata</taxon>
        <taxon>Ciliophora</taxon>
        <taxon>Intramacronucleata</taxon>
        <taxon>Oligohymenophorea</taxon>
        <taxon>Peniculida</taxon>
        <taxon>Parameciidae</taxon>
        <taxon>Paramecium</taxon>
    </lineage>
</organism>
<dbReference type="GO" id="GO:0006508">
    <property type="term" value="P:proteolysis"/>
    <property type="evidence" value="ECO:0007669"/>
    <property type="project" value="UniProtKB-KW"/>
</dbReference>
<evidence type="ECO:0000256" key="9">
    <source>
        <dbReference type="ARBA" id="ARBA00039781"/>
    </source>
</evidence>
<dbReference type="EC" id="3.4.19.12" evidence="3"/>
<evidence type="ECO:0000256" key="8">
    <source>
        <dbReference type="ARBA" id="ARBA00037630"/>
    </source>
</evidence>
<dbReference type="InterPro" id="IPR006594">
    <property type="entry name" value="LisH"/>
</dbReference>
<dbReference type="PROSITE" id="PS50896">
    <property type="entry name" value="LISH"/>
    <property type="match status" value="1"/>
</dbReference>
<dbReference type="InterPro" id="IPR025257">
    <property type="entry name" value="MINDY-3/4_CD"/>
</dbReference>
<keyword evidence="4" id="KW-0645">Protease</keyword>
<evidence type="ECO:0000313" key="13">
    <source>
        <dbReference type="EMBL" id="CAD8098945.1"/>
    </source>
</evidence>